<dbReference type="Proteomes" id="UP001314229">
    <property type="component" value="Unassembled WGS sequence"/>
</dbReference>
<dbReference type="AlphaFoldDB" id="A0AAV1PYK5"/>
<organism evidence="2 3">
    <name type="scientific">Scomber scombrus</name>
    <name type="common">Atlantic mackerel</name>
    <name type="synonym">Scomber vernalis</name>
    <dbReference type="NCBI Taxonomy" id="13677"/>
    <lineage>
        <taxon>Eukaryota</taxon>
        <taxon>Metazoa</taxon>
        <taxon>Chordata</taxon>
        <taxon>Craniata</taxon>
        <taxon>Vertebrata</taxon>
        <taxon>Euteleostomi</taxon>
        <taxon>Actinopterygii</taxon>
        <taxon>Neopterygii</taxon>
        <taxon>Teleostei</taxon>
        <taxon>Neoteleostei</taxon>
        <taxon>Acanthomorphata</taxon>
        <taxon>Pelagiaria</taxon>
        <taxon>Scombriformes</taxon>
        <taxon>Scombridae</taxon>
        <taxon>Scomber</taxon>
    </lineage>
</organism>
<sequence>MQRLPCRFPWTGWREKESPQQISLEADTTCGERAQEAGNAVPHKHRHTHIDTHARTHRLNSRHRGSVVVTEAVVVLLQLRANTHTIKHRRADSSRPLER</sequence>
<evidence type="ECO:0000313" key="2">
    <source>
        <dbReference type="EMBL" id="CAK6977082.1"/>
    </source>
</evidence>
<keyword evidence="3" id="KW-1185">Reference proteome</keyword>
<feature type="compositionally biased region" description="Basic residues" evidence="1">
    <location>
        <begin position="55"/>
        <end position="64"/>
    </location>
</feature>
<dbReference type="EMBL" id="CAWUFR010000388">
    <property type="protein sequence ID" value="CAK6977082.1"/>
    <property type="molecule type" value="Genomic_DNA"/>
</dbReference>
<evidence type="ECO:0000313" key="3">
    <source>
        <dbReference type="Proteomes" id="UP001314229"/>
    </source>
</evidence>
<evidence type="ECO:0000256" key="1">
    <source>
        <dbReference type="SAM" id="MobiDB-lite"/>
    </source>
</evidence>
<comment type="caution">
    <text evidence="2">The sequence shown here is derived from an EMBL/GenBank/DDBJ whole genome shotgun (WGS) entry which is preliminary data.</text>
</comment>
<feature type="region of interest" description="Disordered" evidence="1">
    <location>
        <begin position="37"/>
        <end position="64"/>
    </location>
</feature>
<gene>
    <name evidence="2" type="ORF">FSCOSCO3_A024775</name>
</gene>
<protein>
    <submittedName>
        <fullName evidence="2">Uncharacterized protein</fullName>
    </submittedName>
</protein>
<accession>A0AAV1PYK5</accession>
<name>A0AAV1PYK5_SCOSC</name>
<proteinExistence type="predicted"/>
<reference evidence="2 3" key="1">
    <citation type="submission" date="2024-01" db="EMBL/GenBank/DDBJ databases">
        <authorList>
            <person name="Alioto T."/>
            <person name="Alioto T."/>
            <person name="Gomez Garrido J."/>
        </authorList>
    </citation>
    <scope>NUCLEOTIDE SEQUENCE [LARGE SCALE GENOMIC DNA]</scope>
</reference>